<dbReference type="EMBL" id="UINC01027078">
    <property type="protein sequence ID" value="SVB05692.1"/>
    <property type="molecule type" value="Genomic_DNA"/>
</dbReference>
<evidence type="ECO:0000313" key="1">
    <source>
        <dbReference type="EMBL" id="SVB05692.1"/>
    </source>
</evidence>
<sequence>VTLLLPPVTCWYMTFLFPYADPTGAVTTSMVSQSASSCSANSMA</sequence>
<dbReference type="AlphaFoldDB" id="A0A382AXA8"/>
<protein>
    <submittedName>
        <fullName evidence="1">Uncharacterized protein</fullName>
    </submittedName>
</protein>
<proteinExistence type="predicted"/>
<accession>A0A382AXA8</accession>
<gene>
    <name evidence="1" type="ORF">METZ01_LOCUS158546</name>
</gene>
<feature type="non-terminal residue" evidence="1">
    <location>
        <position position="1"/>
    </location>
</feature>
<organism evidence="1">
    <name type="scientific">marine metagenome</name>
    <dbReference type="NCBI Taxonomy" id="408172"/>
    <lineage>
        <taxon>unclassified sequences</taxon>
        <taxon>metagenomes</taxon>
        <taxon>ecological metagenomes</taxon>
    </lineage>
</organism>
<name>A0A382AXA8_9ZZZZ</name>
<reference evidence="1" key="1">
    <citation type="submission" date="2018-05" db="EMBL/GenBank/DDBJ databases">
        <authorList>
            <person name="Lanie J.A."/>
            <person name="Ng W.-L."/>
            <person name="Kazmierczak K.M."/>
            <person name="Andrzejewski T.M."/>
            <person name="Davidsen T.M."/>
            <person name="Wayne K.J."/>
            <person name="Tettelin H."/>
            <person name="Glass J.I."/>
            <person name="Rusch D."/>
            <person name="Podicherti R."/>
            <person name="Tsui H.-C.T."/>
            <person name="Winkler M.E."/>
        </authorList>
    </citation>
    <scope>NUCLEOTIDE SEQUENCE</scope>
</reference>